<dbReference type="EMBL" id="ML732209">
    <property type="protein sequence ID" value="KAB8074465.1"/>
    <property type="molecule type" value="Genomic_DNA"/>
</dbReference>
<proteinExistence type="predicted"/>
<feature type="compositionally biased region" description="Basic and acidic residues" evidence="1">
    <location>
        <begin position="290"/>
        <end position="304"/>
    </location>
</feature>
<sequence length="365" mass="40759">MFSHIVTAAKGLFTRQESDETQLKKSNNVPTASSESTIASKPKMVTATRRRKISDFQLEEETQINAQQEVNGKRKSGPANSGRTESQRNKRRKRISTEAAQESENETPEETAEDTKETDSKQEEEKAAPSAKKHFRFDSEEPELPLETQVEETAETQQPKEDNSDDSSDDDDDAPETVDNSAQLSKIRSEAKKLERAKQLEEEAKREKRRQLDELRKTQAKISKKKHKPAEDMLSESTETLRGTSTQDARRSALPALLPDDILSAAPVARPPTPPLEGINGAQKKPTKLKFLEKSEKRPKDAKMGDVTIRVLEDVSQKKAKMTLPPKASKSGRNSKQAWLDRSRSTGHVNGMRRTASGAAGFVRK</sequence>
<dbReference type="GO" id="GO:0030515">
    <property type="term" value="F:snoRNA binding"/>
    <property type="evidence" value="ECO:0007669"/>
    <property type="project" value="InterPro"/>
</dbReference>
<gene>
    <name evidence="2" type="ORF">BDV29DRAFT_173599</name>
</gene>
<feature type="region of interest" description="Disordered" evidence="1">
    <location>
        <begin position="1"/>
        <end position="249"/>
    </location>
</feature>
<feature type="region of interest" description="Disordered" evidence="1">
    <location>
        <begin position="265"/>
        <end position="305"/>
    </location>
</feature>
<organism evidence="2 3">
    <name type="scientific">Aspergillus leporis</name>
    <dbReference type="NCBI Taxonomy" id="41062"/>
    <lineage>
        <taxon>Eukaryota</taxon>
        <taxon>Fungi</taxon>
        <taxon>Dikarya</taxon>
        <taxon>Ascomycota</taxon>
        <taxon>Pezizomycotina</taxon>
        <taxon>Eurotiomycetes</taxon>
        <taxon>Eurotiomycetidae</taxon>
        <taxon>Eurotiales</taxon>
        <taxon>Aspergillaceae</taxon>
        <taxon>Aspergillus</taxon>
        <taxon>Aspergillus subgen. Circumdati</taxon>
    </lineage>
</organism>
<evidence type="ECO:0000256" key="1">
    <source>
        <dbReference type="SAM" id="MobiDB-lite"/>
    </source>
</evidence>
<dbReference type="AlphaFoldDB" id="A0A5N5X394"/>
<feature type="compositionally biased region" description="Basic and acidic residues" evidence="1">
    <location>
        <begin position="187"/>
        <end position="217"/>
    </location>
</feature>
<dbReference type="Proteomes" id="UP000326565">
    <property type="component" value="Unassembled WGS sequence"/>
</dbReference>
<feature type="compositionally biased region" description="Acidic residues" evidence="1">
    <location>
        <begin position="101"/>
        <end position="112"/>
    </location>
</feature>
<reference evidence="2 3" key="1">
    <citation type="submission" date="2019-04" db="EMBL/GenBank/DDBJ databases">
        <title>Friends and foes A comparative genomics study of 23 Aspergillus species from section Flavi.</title>
        <authorList>
            <consortium name="DOE Joint Genome Institute"/>
            <person name="Kjaerbolling I."/>
            <person name="Vesth T."/>
            <person name="Frisvad J.C."/>
            <person name="Nybo J.L."/>
            <person name="Theobald S."/>
            <person name="Kildgaard S."/>
            <person name="Isbrandt T."/>
            <person name="Kuo A."/>
            <person name="Sato A."/>
            <person name="Lyhne E.K."/>
            <person name="Kogle M.E."/>
            <person name="Wiebenga A."/>
            <person name="Kun R.S."/>
            <person name="Lubbers R.J."/>
            <person name="Makela M.R."/>
            <person name="Barry K."/>
            <person name="Chovatia M."/>
            <person name="Clum A."/>
            <person name="Daum C."/>
            <person name="Haridas S."/>
            <person name="He G."/>
            <person name="LaButti K."/>
            <person name="Lipzen A."/>
            <person name="Mondo S."/>
            <person name="Riley R."/>
            <person name="Salamov A."/>
            <person name="Simmons B.A."/>
            <person name="Magnuson J.K."/>
            <person name="Henrissat B."/>
            <person name="Mortensen U.H."/>
            <person name="Larsen T.O."/>
            <person name="Devries R.P."/>
            <person name="Grigoriev I.V."/>
            <person name="Machida M."/>
            <person name="Baker S.E."/>
            <person name="Andersen M.R."/>
        </authorList>
    </citation>
    <scope>NUCLEOTIDE SEQUENCE [LARGE SCALE GENOMIC DNA]</scope>
    <source>
        <strain evidence="2 3">CBS 151.66</strain>
    </source>
</reference>
<feature type="compositionally biased region" description="Acidic residues" evidence="1">
    <location>
        <begin position="140"/>
        <end position="154"/>
    </location>
</feature>
<feature type="compositionally biased region" description="Acidic residues" evidence="1">
    <location>
        <begin position="163"/>
        <end position="176"/>
    </location>
</feature>
<dbReference type="InterPro" id="IPR013268">
    <property type="entry name" value="UTP16"/>
</dbReference>
<dbReference type="Pfam" id="PF08297">
    <property type="entry name" value="U3_snoRNA_assoc"/>
    <property type="match status" value="1"/>
</dbReference>
<protein>
    <submittedName>
        <fullName evidence="2">U3 snoRNA associated-domain-containing protein</fullName>
    </submittedName>
</protein>
<name>A0A5N5X394_9EURO</name>
<feature type="compositionally biased region" description="Polar residues" evidence="1">
    <location>
        <begin position="235"/>
        <end position="247"/>
    </location>
</feature>
<feature type="compositionally biased region" description="Basic residues" evidence="1">
    <location>
        <begin position="218"/>
        <end position="228"/>
    </location>
</feature>
<dbReference type="OrthoDB" id="5423707at2759"/>
<keyword evidence="3" id="KW-1185">Reference proteome</keyword>
<evidence type="ECO:0000313" key="3">
    <source>
        <dbReference type="Proteomes" id="UP000326565"/>
    </source>
</evidence>
<feature type="region of interest" description="Disordered" evidence="1">
    <location>
        <begin position="317"/>
        <end position="365"/>
    </location>
</feature>
<feature type="compositionally biased region" description="Polar residues" evidence="1">
    <location>
        <begin position="24"/>
        <end position="39"/>
    </location>
</feature>
<accession>A0A5N5X394</accession>
<evidence type="ECO:0000313" key="2">
    <source>
        <dbReference type="EMBL" id="KAB8074465.1"/>
    </source>
</evidence>
<dbReference type="GO" id="GO:0006364">
    <property type="term" value="P:rRNA processing"/>
    <property type="evidence" value="ECO:0007669"/>
    <property type="project" value="InterPro"/>
</dbReference>
<feature type="compositionally biased region" description="Basic and acidic residues" evidence="1">
    <location>
        <begin position="113"/>
        <end position="127"/>
    </location>
</feature>